<gene>
    <name evidence="2" type="ORF">F8R14_09750</name>
</gene>
<dbReference type="RefSeq" id="WP_127008561.1">
    <property type="nucleotide sequence ID" value="NZ_CALMIE010000139.1"/>
</dbReference>
<dbReference type="Gene3D" id="1.10.1760.20">
    <property type="match status" value="1"/>
</dbReference>
<evidence type="ECO:0008006" key="4">
    <source>
        <dbReference type="Google" id="ProtNLM"/>
    </source>
</evidence>
<keyword evidence="1" id="KW-1133">Transmembrane helix</keyword>
<keyword evidence="1" id="KW-0472">Membrane</keyword>
<proteinExistence type="predicted"/>
<evidence type="ECO:0000313" key="2">
    <source>
        <dbReference type="EMBL" id="KAB1477036.1"/>
    </source>
</evidence>
<feature type="transmembrane region" description="Helical" evidence="1">
    <location>
        <begin position="31"/>
        <end position="49"/>
    </location>
</feature>
<evidence type="ECO:0000256" key="1">
    <source>
        <dbReference type="SAM" id="Phobius"/>
    </source>
</evidence>
<comment type="caution">
    <text evidence="2">The sequence shown here is derived from an EMBL/GenBank/DDBJ whole genome shotgun (WGS) entry which is preliminary data.</text>
</comment>
<dbReference type="AlphaFoldDB" id="A0A833C9C5"/>
<dbReference type="GeneID" id="83055859"/>
<feature type="transmembrane region" description="Helical" evidence="1">
    <location>
        <begin position="54"/>
        <end position="73"/>
    </location>
</feature>
<evidence type="ECO:0000313" key="3">
    <source>
        <dbReference type="Proteomes" id="UP000434554"/>
    </source>
</evidence>
<dbReference type="Proteomes" id="UP000434554">
    <property type="component" value="Unassembled WGS sequence"/>
</dbReference>
<organism evidence="2 3">
    <name type="scientific">Veillonella seminalis</name>
    <dbReference type="NCBI Taxonomy" id="1502943"/>
    <lineage>
        <taxon>Bacteria</taxon>
        <taxon>Bacillati</taxon>
        <taxon>Bacillota</taxon>
        <taxon>Negativicutes</taxon>
        <taxon>Veillonellales</taxon>
        <taxon>Veillonellaceae</taxon>
        <taxon>Veillonella</taxon>
    </lineage>
</organism>
<dbReference type="EMBL" id="WBKH01000011">
    <property type="protein sequence ID" value="KAB1477036.1"/>
    <property type="molecule type" value="Genomic_DNA"/>
</dbReference>
<reference evidence="2 3" key="1">
    <citation type="submission" date="2019-09" db="EMBL/GenBank/DDBJ databases">
        <title>Draft genome sequence of 3 type strains from the CCUG.</title>
        <authorList>
            <person name="Pineiro-Iglesias B."/>
            <person name="Tunovic T."/>
            <person name="Unosson C."/>
            <person name="Inganas E."/>
            <person name="Ohlen M."/>
            <person name="Cardew S."/>
            <person name="Jensie-Markopoulos S."/>
            <person name="Salva-Serra F."/>
            <person name="Jaen-Luchoro D."/>
            <person name="Karlsson R."/>
            <person name="Svensson-Stadler L."/>
            <person name="Chun J."/>
            <person name="Moore E."/>
        </authorList>
    </citation>
    <scope>NUCLEOTIDE SEQUENCE [LARGE SCALE GENOMIC DNA]</scope>
    <source>
        <strain evidence="2 3">CCUG 65427</strain>
    </source>
</reference>
<feature type="transmembrane region" description="Helical" evidence="1">
    <location>
        <begin position="79"/>
        <end position="98"/>
    </location>
</feature>
<accession>A0A833C9C5</accession>
<keyword evidence="1" id="KW-0812">Transmembrane</keyword>
<feature type="transmembrane region" description="Helical" evidence="1">
    <location>
        <begin position="110"/>
        <end position="132"/>
    </location>
</feature>
<sequence>MNTRIITGTGLLLALALLSQSLRLIIPLPNMVSMFLIGSLVGLCMLLAAMRYGVVSGLVIAWVTPIIAFMQSMLPFAPFVPIVAIGNSVFVVLGFLLRNQSLWLQTAVCSVAKCVVLYCSFALLFMSFAIPYPIAKAVLFMMSWPQIVTGTLAVIGARFLMSHGSIGPYK</sequence>
<feature type="transmembrane region" description="Helical" evidence="1">
    <location>
        <begin position="138"/>
        <end position="161"/>
    </location>
</feature>
<name>A0A833C9C5_9FIRM</name>
<protein>
    <recommendedName>
        <fullName evidence="4">ECF transporter S component</fullName>
    </recommendedName>
</protein>